<keyword evidence="2" id="KW-1185">Reference proteome</keyword>
<gene>
    <name evidence="1" type="ORF">CONLIGDRAFT_631181</name>
</gene>
<organism evidence="1 2">
    <name type="scientific">Coniochaeta ligniaria NRRL 30616</name>
    <dbReference type="NCBI Taxonomy" id="1408157"/>
    <lineage>
        <taxon>Eukaryota</taxon>
        <taxon>Fungi</taxon>
        <taxon>Dikarya</taxon>
        <taxon>Ascomycota</taxon>
        <taxon>Pezizomycotina</taxon>
        <taxon>Sordariomycetes</taxon>
        <taxon>Sordariomycetidae</taxon>
        <taxon>Coniochaetales</taxon>
        <taxon>Coniochaetaceae</taxon>
        <taxon>Coniochaeta</taxon>
    </lineage>
</organism>
<feature type="non-terminal residue" evidence="1">
    <location>
        <position position="87"/>
    </location>
</feature>
<reference evidence="1 2" key="1">
    <citation type="submission" date="2016-10" db="EMBL/GenBank/DDBJ databases">
        <title>Draft genome sequence of Coniochaeta ligniaria NRRL30616, a lignocellulolytic fungus for bioabatement of inhibitors in plant biomass hydrolysates.</title>
        <authorList>
            <consortium name="DOE Joint Genome Institute"/>
            <person name="Jimenez D.J."/>
            <person name="Hector R.E."/>
            <person name="Riley R."/>
            <person name="Sun H."/>
            <person name="Grigoriev I.V."/>
            <person name="Van Elsas J.D."/>
            <person name="Nichols N.N."/>
        </authorList>
    </citation>
    <scope>NUCLEOTIDE SEQUENCE [LARGE SCALE GENOMIC DNA]</scope>
    <source>
        <strain evidence="1 2">NRRL 30616</strain>
    </source>
</reference>
<dbReference type="Proteomes" id="UP000182658">
    <property type="component" value="Unassembled WGS sequence"/>
</dbReference>
<protein>
    <submittedName>
        <fullName evidence="1">Uncharacterized protein</fullName>
    </submittedName>
</protein>
<dbReference type="AlphaFoldDB" id="A0A1J7JN10"/>
<dbReference type="EMBL" id="KV875096">
    <property type="protein sequence ID" value="OIW31264.1"/>
    <property type="molecule type" value="Genomic_DNA"/>
</dbReference>
<evidence type="ECO:0000313" key="2">
    <source>
        <dbReference type="Proteomes" id="UP000182658"/>
    </source>
</evidence>
<evidence type="ECO:0000313" key="1">
    <source>
        <dbReference type="EMBL" id="OIW31264.1"/>
    </source>
</evidence>
<sequence>MSAILNHTEKGATEDYCILSLLSRMPNPVVSVALDPLPAPCPAHGSCPGTVRDAGQTGAAGDETVHCPVLGVCDHLLPRSDGLIRGI</sequence>
<dbReference type="InParanoid" id="A0A1J7JN10"/>
<accession>A0A1J7JN10</accession>
<name>A0A1J7JN10_9PEZI</name>
<proteinExistence type="predicted"/>